<accession>A0A2P4UH11</accession>
<keyword evidence="5" id="KW-1185">Reference proteome</keyword>
<dbReference type="AlphaFoldDB" id="A0A2P4UH11"/>
<feature type="compositionally biased region" description="Polar residues" evidence="3">
    <location>
        <begin position="257"/>
        <end position="266"/>
    </location>
</feature>
<feature type="compositionally biased region" description="Low complexity" evidence="3">
    <location>
        <begin position="239"/>
        <end position="253"/>
    </location>
</feature>
<comment type="subcellular location">
    <subcellularLocation>
        <location evidence="2">Cytoplasm</location>
    </subcellularLocation>
</comment>
<dbReference type="Pfam" id="PF01774">
    <property type="entry name" value="UreD"/>
    <property type="match status" value="1"/>
</dbReference>
<comment type="function">
    <text evidence="2">Required for maturation of urease via the functional incorporation of the urease nickel metallocenter.</text>
</comment>
<keyword evidence="2" id="KW-0996">Nickel insertion</keyword>
<dbReference type="Proteomes" id="UP000242367">
    <property type="component" value="Unassembled WGS sequence"/>
</dbReference>
<comment type="similarity">
    <text evidence="2">Belongs to the UreD family.</text>
</comment>
<evidence type="ECO:0000256" key="1">
    <source>
        <dbReference type="ARBA" id="ARBA00023186"/>
    </source>
</evidence>
<dbReference type="GO" id="GO:0016151">
    <property type="term" value="F:nickel cation binding"/>
    <property type="evidence" value="ECO:0007669"/>
    <property type="project" value="UniProtKB-UniRule"/>
</dbReference>
<evidence type="ECO:0000313" key="5">
    <source>
        <dbReference type="Proteomes" id="UP000242367"/>
    </source>
</evidence>
<name>A0A2P4UH11_9ACTN</name>
<sequence>MTRGYAPRAAVTAEADASGRTRLTRLRSDGPLAVRATADAVYLVGAAASPLGGDDLELELAVGPGAALAIRSAATTLALPGAGESRMTVRASVGAGGRLDYAPEPTVAARGCRHRAAAVVELAAGAALRWREELVLGRHGEAPGRHVSRFDVTCDGRPLLRHELVLDDPAVYGSAAVLDGARTVGSVLLVDGGLCREPHAEDGLAVLPLAGPGVLVTATAPDSAVLRRRLRAGEAIARAQTPADAPAASAGTAVRPTEQTSSSVPL</sequence>
<gene>
    <name evidence="2 4" type="primary">ureD</name>
    <name evidence="4" type="ORF">BTM25_29170</name>
</gene>
<dbReference type="InterPro" id="IPR002669">
    <property type="entry name" value="UreD"/>
</dbReference>
<reference evidence="4 5" key="1">
    <citation type="journal article" date="2017" name="Chemistry">
        <title>Isolation, Biosynthesis and Chemical Modifications of Rubterolones A-F: Rare Tropolone Alkaloids from Actinomadura sp. 5-2.</title>
        <authorList>
            <person name="Guo H."/>
            <person name="Benndorf R."/>
            <person name="Leichnitz D."/>
            <person name="Klassen J.L."/>
            <person name="Vollmers J."/>
            <person name="Gorls H."/>
            <person name="Steinacker M."/>
            <person name="Weigel C."/>
            <person name="Dahse H.M."/>
            <person name="Kaster A.K."/>
            <person name="de Beer Z.W."/>
            <person name="Poulsen M."/>
            <person name="Beemelmanns C."/>
        </authorList>
    </citation>
    <scope>NUCLEOTIDE SEQUENCE [LARGE SCALE GENOMIC DNA]</scope>
    <source>
        <strain evidence="4 5">5-2</strain>
    </source>
</reference>
<protein>
    <recommendedName>
        <fullName evidence="2">Urease accessory protein UreD</fullName>
    </recommendedName>
</protein>
<comment type="subunit">
    <text evidence="2">UreD, UreF and UreG form a complex that acts as a GTP-hydrolysis-dependent molecular chaperone, activating the urease apoprotein by helping to assemble the nickel containing metallocenter of UreC. The UreE protein probably delivers the nickel.</text>
</comment>
<proteinExistence type="inferred from homology"/>
<evidence type="ECO:0000256" key="2">
    <source>
        <dbReference type="HAMAP-Rule" id="MF_01384"/>
    </source>
</evidence>
<keyword evidence="1 2" id="KW-0143">Chaperone</keyword>
<comment type="caution">
    <text evidence="4">The sequence shown here is derived from an EMBL/GenBank/DDBJ whole genome shotgun (WGS) entry which is preliminary data.</text>
</comment>
<feature type="region of interest" description="Disordered" evidence="3">
    <location>
        <begin position="239"/>
        <end position="266"/>
    </location>
</feature>
<keyword evidence="2" id="KW-0963">Cytoplasm</keyword>
<dbReference type="EMBL" id="MTBP01000002">
    <property type="protein sequence ID" value="POM24288.1"/>
    <property type="molecule type" value="Genomic_DNA"/>
</dbReference>
<organism evidence="4 5">
    <name type="scientific">Actinomadura rubteroloni</name>
    <dbReference type="NCBI Taxonomy" id="1926885"/>
    <lineage>
        <taxon>Bacteria</taxon>
        <taxon>Bacillati</taxon>
        <taxon>Actinomycetota</taxon>
        <taxon>Actinomycetes</taxon>
        <taxon>Streptosporangiales</taxon>
        <taxon>Thermomonosporaceae</taxon>
        <taxon>Actinomadura</taxon>
    </lineage>
</organism>
<dbReference type="RefSeq" id="WP_103563433.1">
    <property type="nucleotide sequence ID" value="NZ_MTBP01000002.1"/>
</dbReference>
<evidence type="ECO:0000313" key="4">
    <source>
        <dbReference type="EMBL" id="POM24288.1"/>
    </source>
</evidence>
<evidence type="ECO:0000256" key="3">
    <source>
        <dbReference type="SAM" id="MobiDB-lite"/>
    </source>
</evidence>
<dbReference type="HAMAP" id="MF_01384">
    <property type="entry name" value="UreD"/>
    <property type="match status" value="1"/>
</dbReference>
<dbReference type="GO" id="GO:0005737">
    <property type="term" value="C:cytoplasm"/>
    <property type="evidence" value="ECO:0007669"/>
    <property type="project" value="UniProtKB-SubCell"/>
</dbReference>